<dbReference type="PROSITE" id="PS50213">
    <property type="entry name" value="FAS1"/>
    <property type="match status" value="2"/>
</dbReference>
<name>A0ABS9KV58_9BACT</name>
<keyword evidence="1" id="KW-0732">Signal</keyword>
<organism evidence="3 4">
    <name type="scientific">Terrimonas ginsenosidimutans</name>
    <dbReference type="NCBI Taxonomy" id="2908004"/>
    <lineage>
        <taxon>Bacteria</taxon>
        <taxon>Pseudomonadati</taxon>
        <taxon>Bacteroidota</taxon>
        <taxon>Chitinophagia</taxon>
        <taxon>Chitinophagales</taxon>
        <taxon>Chitinophagaceae</taxon>
        <taxon>Terrimonas</taxon>
    </lineage>
</organism>
<sequence>MLPTISMKRSLLYMGFAALLSTAVSCDKDDDDNPPADNTITGKVVADANFSLLEKAVVKAGLAGTLSGTGPFTVFAPNDAAFAASGISSASIDGMSPDALKKLLLYHTLTSEVVAANVPAGPNAKVSTANSPADSIFVTKNASGVFVNGVKVATADVDADNGVIHVMEKVLLPPGGNIVTTAQANLGGDNGLDSLVKAIVRADAAAPGLITLINSNILTVFAPTNKAFRDLLGALSLSNVNQIPIATLQAVLAYHLVAGRVFSSALANGTVSMFAGGSAAINLTNGTAGGPTITGNGNAGARSNIIATNVMATNGVVHVIDRVLLP</sequence>
<gene>
    <name evidence="3" type="ORF">LZZ85_18240</name>
</gene>
<dbReference type="PANTHER" id="PTHR10900:SF77">
    <property type="entry name" value="FI19380P1"/>
    <property type="match status" value="1"/>
</dbReference>
<dbReference type="InterPro" id="IPR036378">
    <property type="entry name" value="FAS1_dom_sf"/>
</dbReference>
<reference evidence="3" key="1">
    <citation type="submission" date="2022-01" db="EMBL/GenBank/DDBJ databases">
        <authorList>
            <person name="Jo J.-H."/>
            <person name="Im W.-T."/>
        </authorList>
    </citation>
    <scope>NUCLEOTIDE SEQUENCE</scope>
    <source>
        <strain evidence="3">NA20</strain>
    </source>
</reference>
<dbReference type="EMBL" id="JAKLTR010000012">
    <property type="protein sequence ID" value="MCG2616244.1"/>
    <property type="molecule type" value="Genomic_DNA"/>
</dbReference>
<accession>A0ABS9KV58</accession>
<feature type="signal peptide" evidence="1">
    <location>
        <begin position="1"/>
        <end position="26"/>
    </location>
</feature>
<proteinExistence type="predicted"/>
<feature type="domain" description="FAS1" evidence="2">
    <location>
        <begin position="179"/>
        <end position="324"/>
    </location>
</feature>
<dbReference type="Gene3D" id="2.30.180.10">
    <property type="entry name" value="FAS1 domain"/>
    <property type="match status" value="2"/>
</dbReference>
<keyword evidence="4" id="KW-1185">Reference proteome</keyword>
<dbReference type="Pfam" id="PF02469">
    <property type="entry name" value="Fasciclin"/>
    <property type="match status" value="2"/>
</dbReference>
<evidence type="ECO:0000313" key="3">
    <source>
        <dbReference type="EMBL" id="MCG2616244.1"/>
    </source>
</evidence>
<evidence type="ECO:0000259" key="2">
    <source>
        <dbReference type="PROSITE" id="PS50213"/>
    </source>
</evidence>
<dbReference type="InterPro" id="IPR000782">
    <property type="entry name" value="FAS1_domain"/>
</dbReference>
<dbReference type="SMART" id="SM00554">
    <property type="entry name" value="FAS1"/>
    <property type="match status" value="2"/>
</dbReference>
<dbReference type="InterPro" id="IPR050904">
    <property type="entry name" value="Adhesion/Biosynth-related"/>
</dbReference>
<evidence type="ECO:0000256" key="1">
    <source>
        <dbReference type="SAM" id="SignalP"/>
    </source>
</evidence>
<dbReference type="RefSeq" id="WP_237874781.1">
    <property type="nucleotide sequence ID" value="NZ_JAKLTR010000012.1"/>
</dbReference>
<feature type="domain" description="FAS1" evidence="2">
    <location>
        <begin position="37"/>
        <end position="171"/>
    </location>
</feature>
<dbReference type="SUPFAM" id="SSF82153">
    <property type="entry name" value="FAS1 domain"/>
    <property type="match status" value="2"/>
</dbReference>
<dbReference type="PANTHER" id="PTHR10900">
    <property type="entry name" value="PERIOSTIN-RELATED"/>
    <property type="match status" value="1"/>
</dbReference>
<evidence type="ECO:0000313" key="4">
    <source>
        <dbReference type="Proteomes" id="UP001165367"/>
    </source>
</evidence>
<protein>
    <submittedName>
        <fullName evidence="3">Fasciclin domain-containing protein</fullName>
    </submittedName>
</protein>
<feature type="chain" id="PRO_5046978256" evidence="1">
    <location>
        <begin position="27"/>
        <end position="326"/>
    </location>
</feature>
<comment type="caution">
    <text evidence="3">The sequence shown here is derived from an EMBL/GenBank/DDBJ whole genome shotgun (WGS) entry which is preliminary data.</text>
</comment>
<dbReference type="Proteomes" id="UP001165367">
    <property type="component" value="Unassembled WGS sequence"/>
</dbReference>